<organism evidence="2">
    <name type="scientific">Finegoldia magna</name>
    <name type="common">Peptostreptococcus magnus</name>
    <dbReference type="NCBI Taxonomy" id="1260"/>
    <lineage>
        <taxon>Bacteria</taxon>
        <taxon>Bacillati</taxon>
        <taxon>Bacillota</taxon>
        <taxon>Tissierellia</taxon>
        <taxon>Tissierellales</taxon>
        <taxon>Peptoniphilaceae</taxon>
        <taxon>Finegoldia</taxon>
    </lineage>
</organism>
<proteinExistence type="predicted"/>
<dbReference type="InterPro" id="IPR029045">
    <property type="entry name" value="ClpP/crotonase-like_dom_sf"/>
</dbReference>
<dbReference type="SUPFAM" id="SSF52096">
    <property type="entry name" value="ClpP/crotonase"/>
    <property type="match status" value="1"/>
</dbReference>
<dbReference type="EMBL" id="CACRTP010000006">
    <property type="protein sequence ID" value="VYT74445.1"/>
    <property type="molecule type" value="Genomic_DNA"/>
</dbReference>
<name>A0A6N2Z4H9_FINMA</name>
<evidence type="ECO:0000256" key="1">
    <source>
        <dbReference type="SAM" id="Phobius"/>
    </source>
</evidence>
<keyword evidence="1" id="KW-0472">Membrane</keyword>
<protein>
    <submittedName>
        <fullName evidence="2">Peptidase family S41</fullName>
    </submittedName>
</protein>
<feature type="transmembrane region" description="Helical" evidence="1">
    <location>
        <begin position="21"/>
        <end position="41"/>
    </location>
</feature>
<sequence>MGTNNNSEDDCFNYRKKRIQICIIKILLSIIICTFSSGFTYSNNVQKVPDYIEEDILKGNIKLEDKTNVNLKSKISQEEYEKTIKEVENFLLENHVIFNNTSREEFSIECDKFIKNKKEHTIIDTLVDLKLIISSLKQGHLGLESNYFTEILPIKLSEFSDGVYITTSYKNDIDILGSKLLGINDISITEVESKLFKYAYGENKNFRHISSIGNLVILDMLKRENIVKGQKIKLKLKKNGKIFYKNINIYKIEDWQYGKIDSDYSGMYFVDVKKMYDKINQVYYRTIIPLRKINLTEKNFYTESRNKDLIIYYNSCKDNAEFDMYNFSREINEKLHINKPEKIVIDLRFNLGGLSELYSKILKEIELYQIKNPNTKIKVLISNKSYSAAGFATIETIRKLDNVEIIGNDSGFTIKNTTGVDSLLYIKNLKAYCQYARILVSQNYEKEDVFNHNYKNYDYEGDMLTPDFHAEQSFADYMIGNDPAMNYALRDEGDSSLFNKIKSIFN</sequence>
<dbReference type="Gene3D" id="3.90.226.10">
    <property type="entry name" value="2-enoyl-CoA Hydratase, Chain A, domain 1"/>
    <property type="match status" value="1"/>
</dbReference>
<gene>
    <name evidence="2" type="ORF">FMLFYP121_00444</name>
</gene>
<evidence type="ECO:0000313" key="2">
    <source>
        <dbReference type="EMBL" id="VYT74445.1"/>
    </source>
</evidence>
<dbReference type="RefSeq" id="WP_421823078.1">
    <property type="nucleotide sequence ID" value="NZ_CACRTP010000006.1"/>
</dbReference>
<keyword evidence="1" id="KW-1133">Transmembrane helix</keyword>
<accession>A0A6N2Z4H9</accession>
<reference evidence="2" key="1">
    <citation type="submission" date="2019-11" db="EMBL/GenBank/DDBJ databases">
        <authorList>
            <person name="Feng L."/>
        </authorList>
    </citation>
    <scope>NUCLEOTIDE SEQUENCE</scope>
    <source>
        <strain evidence="2">FmagnaLFYP121</strain>
    </source>
</reference>
<dbReference type="AlphaFoldDB" id="A0A6N2Z4H9"/>
<keyword evidence="1" id="KW-0812">Transmembrane</keyword>